<dbReference type="EMBL" id="DAAGTH010000012">
    <property type="protein sequence ID" value="HAB4464902.1"/>
    <property type="molecule type" value="Genomic_DNA"/>
</dbReference>
<dbReference type="PANTHER" id="PTHR10091">
    <property type="entry name" value="ALDOSE-1-EPIMERASE"/>
    <property type="match status" value="1"/>
</dbReference>
<proteinExistence type="predicted"/>
<reference evidence="12" key="8">
    <citation type="submission" date="2021-05" db="EMBL/GenBank/DDBJ databases">
        <title>Whole genome PacBio Sequel sequence of Salmonella enterica subsp. enterica.</title>
        <authorList>
            <person name="Hoffmann M."/>
            <person name="Balkey M."/>
            <person name="Luo Y."/>
        </authorList>
    </citation>
    <scope>NUCLEOTIDE SEQUENCE</scope>
    <source>
        <strain evidence="12">CFSAN030538</strain>
    </source>
</reference>
<dbReference type="InterPro" id="IPR037480">
    <property type="entry name" value="YihR-like"/>
</dbReference>
<evidence type="ECO:0000313" key="14">
    <source>
        <dbReference type="Proteomes" id="UP000230639"/>
    </source>
</evidence>
<reference evidence="12" key="5">
    <citation type="submission" date="2018-07" db="EMBL/GenBank/DDBJ databases">
        <authorList>
            <consortium name="GenomeTrakr network: Whole genome sequencing for foodborne pathogen traceback"/>
        </authorList>
    </citation>
    <scope>NUCLEOTIDE SEQUENCE</scope>
    <source>
        <strain evidence="12">CFSAN030538</strain>
    </source>
</reference>
<evidence type="ECO:0000313" key="1">
    <source>
        <dbReference type="EMBL" id="ATW57068.1"/>
    </source>
</evidence>
<dbReference type="SUPFAM" id="SSF74650">
    <property type="entry name" value="Galactose mutarotase-like"/>
    <property type="match status" value="1"/>
</dbReference>
<dbReference type="EMBL" id="AAIXUH010000014">
    <property type="protein sequence ID" value="ECJ2914879.1"/>
    <property type="molecule type" value="Genomic_DNA"/>
</dbReference>
<dbReference type="GO" id="GO:0033499">
    <property type="term" value="P:galactose catabolic process via UDP-galactose, Leloir pathway"/>
    <property type="evidence" value="ECO:0007669"/>
    <property type="project" value="TreeGrafter"/>
</dbReference>
<keyword evidence="13" id="KW-0413">Isomerase</keyword>
<dbReference type="PANTHER" id="PTHR10091:SF0">
    <property type="entry name" value="GALACTOSE MUTAROTASE"/>
    <property type="match status" value="1"/>
</dbReference>
<dbReference type="InterPro" id="IPR011013">
    <property type="entry name" value="Gal_mutarotase_sf_dom"/>
</dbReference>
<dbReference type="EMBL" id="AAIYJF010000014">
    <property type="protein sequence ID" value="ECJ4379023.1"/>
    <property type="molecule type" value="Genomic_DNA"/>
</dbReference>
<accession>A0A2I5HNI7</accession>
<dbReference type="AlphaFoldDB" id="A0A2I5HNI7"/>
<evidence type="ECO:0000313" key="7">
    <source>
        <dbReference type="EMBL" id="HAB4049294.1"/>
    </source>
</evidence>
<evidence type="ECO:0000313" key="8">
    <source>
        <dbReference type="EMBL" id="HAB4464902.1"/>
    </source>
</evidence>
<reference evidence="3" key="7">
    <citation type="submission" date="2019-07" db="EMBL/GenBank/DDBJ databases">
        <authorList>
            <person name="Ashton P.M."/>
            <person name="Dallman T."/>
            <person name="Nair S."/>
            <person name="De Pinna E."/>
            <person name="Peters T."/>
            <person name="Grant K."/>
        </authorList>
    </citation>
    <scope>NUCLEOTIDE SEQUENCE</scope>
    <source>
        <strain evidence="2">294779</strain>
        <strain evidence="4">474878</strain>
        <strain evidence="3">481463</strain>
    </source>
</reference>
<evidence type="ECO:0000313" key="15">
    <source>
        <dbReference type="Proteomes" id="UP000254633"/>
    </source>
</evidence>
<dbReference type="EMBL" id="DAAHJH010000015">
    <property type="protein sequence ID" value="HAB6340480.1"/>
    <property type="molecule type" value="Genomic_DNA"/>
</dbReference>
<dbReference type="GO" id="GO:0004034">
    <property type="term" value="F:aldose 1-epimerase activity"/>
    <property type="evidence" value="ECO:0007669"/>
    <property type="project" value="UniProtKB-EC"/>
</dbReference>
<reference evidence="10" key="6">
    <citation type="submission" date="2018-07" db="EMBL/GenBank/DDBJ databases">
        <authorList>
            <consortium name="NCBI Pathogen Detection Project"/>
        </authorList>
    </citation>
    <scope>NUCLEOTIDE SEQUENCE</scope>
    <source>
        <strain evidence="10">11-1391</strain>
        <strain evidence="6">Salmonella enterica</strain>
    </source>
</reference>
<dbReference type="InterPro" id="IPR014718">
    <property type="entry name" value="GH-type_carb-bd"/>
</dbReference>
<dbReference type="EMBL" id="DAAGPR010000008">
    <property type="protein sequence ID" value="HAB4049294.1"/>
    <property type="molecule type" value="Genomic_DNA"/>
</dbReference>
<dbReference type="Proteomes" id="UP000230639">
    <property type="component" value="Chromosome"/>
</dbReference>
<dbReference type="GO" id="GO:0006006">
    <property type="term" value="P:glucose metabolic process"/>
    <property type="evidence" value="ECO:0007669"/>
    <property type="project" value="TreeGrafter"/>
</dbReference>
<dbReference type="EMBL" id="DAAMII010000015">
    <property type="protein sequence ID" value="HAC6765870.1"/>
    <property type="molecule type" value="Genomic_DNA"/>
</dbReference>
<evidence type="ECO:0000313" key="6">
    <source>
        <dbReference type="EMBL" id="HAB3964870.1"/>
    </source>
</evidence>
<dbReference type="InterPro" id="IPR008183">
    <property type="entry name" value="Aldose_1/G6P_1-epimerase"/>
</dbReference>
<evidence type="ECO:0000313" key="11">
    <source>
        <dbReference type="EMBL" id="HAE1647269.1"/>
    </source>
</evidence>
<evidence type="ECO:0000313" key="3">
    <source>
        <dbReference type="EMBL" id="ECJ2914879.1"/>
    </source>
</evidence>
<dbReference type="GO" id="GO:0030246">
    <property type="term" value="F:carbohydrate binding"/>
    <property type="evidence" value="ECO:0007669"/>
    <property type="project" value="InterPro"/>
</dbReference>
<reference evidence="6" key="2">
    <citation type="journal article" date="2018" name="Genome Biol.">
        <title>SKESA: strategic k-mer extension for scrupulous assemblies.</title>
        <authorList>
            <person name="Souvorov A."/>
            <person name="Agarwala R."/>
            <person name="Lipman D.J."/>
        </authorList>
    </citation>
    <scope>NUCLEOTIDE SEQUENCE</scope>
    <source>
        <strain evidence="10">11-1391</strain>
        <strain evidence="6">Salmonella enterica</strain>
    </source>
</reference>
<evidence type="ECO:0000313" key="9">
    <source>
        <dbReference type="EMBL" id="HAB6340480.1"/>
    </source>
</evidence>
<name>A0A2I5HNI7_SALDZ</name>
<dbReference type="NCBIfam" id="NF011719">
    <property type="entry name" value="PRK15172.1"/>
    <property type="match status" value="1"/>
</dbReference>
<evidence type="ECO:0000313" key="2">
    <source>
        <dbReference type="EMBL" id="ECC3915700.1"/>
    </source>
</evidence>
<evidence type="ECO:0000313" key="13">
    <source>
        <dbReference type="EMBL" id="SUG58143.1"/>
    </source>
</evidence>
<dbReference type="EMBL" id="CP023345">
    <property type="protein sequence ID" value="ATW57068.1"/>
    <property type="molecule type" value="Genomic_DNA"/>
</dbReference>
<dbReference type="EC" id="5.1.3.3" evidence="13"/>
<dbReference type="EMBL" id="UGXH01000003">
    <property type="protein sequence ID" value="SUG58143.1"/>
    <property type="molecule type" value="Genomic_DNA"/>
</dbReference>
<dbReference type="RefSeq" id="WP_023249103.1">
    <property type="nucleotide sequence ID" value="NZ_CP011288.1"/>
</dbReference>
<dbReference type="EMBL" id="DAARAS010000004">
    <property type="protein sequence ID" value="HAE1647269.1"/>
    <property type="molecule type" value="Genomic_DNA"/>
</dbReference>
<protein>
    <submittedName>
        <fullName evidence="1">Aldose epimerase</fullName>
    </submittedName>
    <submittedName>
        <fullName evidence="2">Aldose-1-epimerase</fullName>
        <ecNumber evidence="13">5.1.3.3</ecNumber>
    </submittedName>
</protein>
<dbReference type="EMBL" id="CP075144">
    <property type="protein sequence ID" value="QWJ69361.1"/>
    <property type="molecule type" value="Genomic_DNA"/>
</dbReference>
<dbReference type="CDD" id="cd09022">
    <property type="entry name" value="Aldose_epim_Ec_YihR"/>
    <property type="match status" value="1"/>
</dbReference>
<evidence type="ECO:0000313" key="12">
    <source>
        <dbReference type="EMBL" id="QWJ69361.1"/>
    </source>
</evidence>
<evidence type="ECO:0000313" key="5">
    <source>
        <dbReference type="EMBL" id="EDH7456632.1"/>
    </source>
</evidence>
<reference evidence="1 14" key="1">
    <citation type="submission" date="2017-09" db="EMBL/GenBank/DDBJ databases">
        <title>Complete genome of Salmonella enterica subsp. diarizonae isolated from stool of a patient with bacterial enteropathy.</title>
        <authorList>
            <person name="Zhou J."/>
            <person name="Chen Q."/>
            <person name="Guo L."/>
            <person name="Fan J."/>
        </authorList>
    </citation>
    <scope>NUCLEOTIDE SEQUENCE [LARGE SCALE GENOMIC DNA]</scope>
    <source>
        <strain evidence="1 14">HZS154</strain>
    </source>
</reference>
<evidence type="ECO:0000313" key="10">
    <source>
        <dbReference type="EMBL" id="HAC6765870.1"/>
    </source>
</evidence>
<dbReference type="EMBL" id="AAMIRF010000018">
    <property type="protein sequence ID" value="EDH7456632.1"/>
    <property type="molecule type" value="Genomic_DNA"/>
</dbReference>
<dbReference type="Proteomes" id="UP000254633">
    <property type="component" value="Unassembled WGS sequence"/>
</dbReference>
<sequence>MHSGGKTILLTAGDYRAQIVTVGAGLAGLTYQDRHLVIPHDPAEMPMAHLGKVLIPWPNRIANGCYQYGGHEYQLPINEHASNASIHGFLAWRNWQVSELTTTKVTLTAFLPPSYGYPFSLISQVIYSLNNESGLSVEIISKNIGDKSAPYGVGIHPYLTCNLAPVDGYMLQLPAKQVFAIDEHSNPTHLHAVDELDLNYLNQRFLGGKQIDHTFKTDRTEWEMHITDPQQALSVSSRSNQPWLQIYSGEKLYRRGLAVEPMSCPPNAFNSGIDLIQLSPEQQHHLFFNIRGEYI</sequence>
<reference evidence="5" key="4">
    <citation type="submission" date="2018-07" db="EMBL/GenBank/DDBJ databases">
        <authorList>
            <consortium name="PulseNet: The National Subtyping Network for Foodborne Disease Surveillance"/>
            <person name="Tarr C.L."/>
            <person name="Trees E."/>
            <person name="Katz L.S."/>
            <person name="Carleton-Romer H.A."/>
            <person name="Stroika S."/>
            <person name="Kucerova Z."/>
            <person name="Roache K.F."/>
            <person name="Sabol A.L."/>
            <person name="Besser J."/>
            <person name="Gerner-Smidt P."/>
        </authorList>
    </citation>
    <scope>NUCLEOTIDE SEQUENCE</scope>
    <source>
        <strain evidence="5">PNUSAS008615</strain>
    </source>
</reference>
<reference evidence="13 15" key="3">
    <citation type="submission" date="2018-06" db="EMBL/GenBank/DDBJ databases">
        <authorList>
            <consortium name="Pathogen Informatics"/>
            <person name="Doyle S."/>
        </authorList>
    </citation>
    <scope>NUCLEOTIDE SEQUENCE [LARGE SCALE GENOMIC DNA]</scope>
    <source>
        <strain evidence="13 15">NCTC10060</strain>
    </source>
</reference>
<dbReference type="EMBL" id="DAAGOZ010000014">
    <property type="protein sequence ID" value="HAB3964870.1"/>
    <property type="molecule type" value="Genomic_DNA"/>
</dbReference>
<gene>
    <name evidence="13" type="primary">galM_2</name>
    <name evidence="12" type="ORF">ABB53_022190</name>
    <name evidence="5" type="ORF">B4V94_14495</name>
    <name evidence="1" type="ORF">CNQ75_22700</name>
    <name evidence="2" type="ORF">CTQ69_17235</name>
    <name evidence="4" type="ORF">DLB95_17690</name>
    <name evidence="3" type="ORF">FNI27_18255</name>
    <name evidence="10" type="ORF">G0D47_14550</name>
    <name evidence="11" type="ORF">G2974_02140</name>
    <name evidence="9" type="ORF">GB480_16420</name>
    <name evidence="6" type="ORF">GBX62_12650</name>
    <name evidence="7" type="ORF">GBY29_05525</name>
    <name evidence="8" type="ORF">GBZ04_09235</name>
    <name evidence="13" type="ORF">NCTC10060_05409</name>
</gene>
<dbReference type="Proteomes" id="UP000839781">
    <property type="component" value="Unassembled WGS sequence"/>
</dbReference>
<dbReference type="Pfam" id="PF01263">
    <property type="entry name" value="Aldose_epim"/>
    <property type="match status" value="1"/>
</dbReference>
<dbReference type="Proteomes" id="UP000839735">
    <property type="component" value="Unassembled WGS sequence"/>
</dbReference>
<evidence type="ECO:0000313" key="4">
    <source>
        <dbReference type="EMBL" id="ECJ4379023.1"/>
    </source>
</evidence>
<organism evidence="1 14">
    <name type="scientific">Salmonella diarizonae</name>
    <dbReference type="NCBI Taxonomy" id="59204"/>
    <lineage>
        <taxon>Bacteria</taxon>
        <taxon>Pseudomonadati</taxon>
        <taxon>Pseudomonadota</taxon>
        <taxon>Gammaproteobacteria</taxon>
        <taxon>Enterobacterales</taxon>
        <taxon>Enterobacteriaceae</taxon>
        <taxon>Salmonella</taxon>
    </lineage>
</organism>
<dbReference type="EMBL" id="AAIBIC010000022">
    <property type="protein sequence ID" value="ECC3915700.1"/>
    <property type="molecule type" value="Genomic_DNA"/>
</dbReference>
<dbReference type="FunFam" id="2.70.98.10:FF:000009">
    <property type="entry name" value="Putative aldose-1-epimerase"/>
    <property type="match status" value="1"/>
</dbReference>
<dbReference type="Gene3D" id="2.70.98.10">
    <property type="match status" value="1"/>
</dbReference>
<dbReference type="STRING" id="59204.UQ49_01435"/>